<sequence>MKSVLRILDSSVPGDRTEWTNLWLSWPNREIQSHPGYGELFAKPGERVLAAAYSTTAGHNILYPFILRTIEDDRGPLPLRDISTPYGYGGPVAWGTDLAPNDAVSYWSQFDAWAASEHVVSEFIRYGLFHTDDVPYPGEKVTRQENIVVDLQRPEEALWSSFESKVRRNVNRARREEVQITVDTTPQGFEKFHPIYIATMDRLGASADYYFSVDFFGNIHRDFPGQFAYFYAQIDGRPVSAELVLVSTDSVYFFLGGTLPEGFPKRANELLKFEVIRWAKDIGKQYFVLGGGFVPHDGLERYKRSFAPHGVRQFVTGQRIIDAPAYASLVTAKHGTSNPSTSFFPKYRAGAANLADHEPKAQVPDHG</sequence>
<dbReference type="PROSITE" id="PS51191">
    <property type="entry name" value="FEMABX"/>
    <property type="match status" value="1"/>
</dbReference>
<keyword evidence="3" id="KW-0133">Cell shape</keyword>
<dbReference type="GO" id="GO:0071555">
    <property type="term" value="P:cell wall organization"/>
    <property type="evidence" value="ECO:0007669"/>
    <property type="project" value="UniProtKB-KW"/>
</dbReference>
<dbReference type="GO" id="GO:0016755">
    <property type="term" value="F:aminoacyltransferase activity"/>
    <property type="evidence" value="ECO:0007669"/>
    <property type="project" value="InterPro"/>
</dbReference>
<gene>
    <name evidence="8" type="ORF">V5R04_02765</name>
</gene>
<comment type="similarity">
    <text evidence="1">Belongs to the FemABX family.</text>
</comment>
<feature type="domain" description="BioF2-like acetyltransferase" evidence="7">
    <location>
        <begin position="161"/>
        <end position="304"/>
    </location>
</feature>
<dbReference type="InterPro" id="IPR003447">
    <property type="entry name" value="FEMABX"/>
</dbReference>
<keyword evidence="2 8" id="KW-0808">Transferase</keyword>
<organism evidence="8">
    <name type="scientific">Jonesiaceae bacterium BS-20</name>
    <dbReference type="NCBI Taxonomy" id="3120821"/>
    <lineage>
        <taxon>Bacteria</taxon>
        <taxon>Bacillati</taxon>
        <taxon>Actinomycetota</taxon>
        <taxon>Actinomycetes</taxon>
        <taxon>Micrococcales</taxon>
        <taxon>Jonesiaceae</taxon>
    </lineage>
</organism>
<evidence type="ECO:0000256" key="1">
    <source>
        <dbReference type="ARBA" id="ARBA00009943"/>
    </source>
</evidence>
<dbReference type="Gene3D" id="3.40.630.30">
    <property type="match status" value="1"/>
</dbReference>
<evidence type="ECO:0000313" key="8">
    <source>
        <dbReference type="EMBL" id="XBH22167.1"/>
    </source>
</evidence>
<dbReference type="InterPro" id="IPR038740">
    <property type="entry name" value="BioF2-like_GNAT_dom"/>
</dbReference>
<name>A0AAU7DY00_9MICO</name>
<dbReference type="AlphaFoldDB" id="A0AAU7DY00"/>
<dbReference type="PANTHER" id="PTHR36174">
    <property type="entry name" value="LIPID II:GLYCINE GLYCYLTRANSFERASE"/>
    <property type="match status" value="1"/>
</dbReference>
<dbReference type="PANTHER" id="PTHR36174:SF1">
    <property type="entry name" value="LIPID II:GLYCINE GLYCYLTRANSFERASE"/>
    <property type="match status" value="1"/>
</dbReference>
<evidence type="ECO:0000256" key="4">
    <source>
        <dbReference type="ARBA" id="ARBA00022984"/>
    </source>
</evidence>
<evidence type="ECO:0000259" key="7">
    <source>
        <dbReference type="Pfam" id="PF13480"/>
    </source>
</evidence>
<dbReference type="EC" id="2.3.1.-" evidence="8"/>
<reference evidence="8" key="1">
    <citation type="submission" date="2024-02" db="EMBL/GenBank/DDBJ databases">
        <title>Tomenella chthoni gen. nov. sp. nov., a member of the family Jonesiaceae isolated from bat guano.</title>
        <authorList>
            <person name="Miller S.L."/>
            <person name="King J."/>
            <person name="Sankaranarayanan K."/>
            <person name="Lawson P.A."/>
        </authorList>
    </citation>
    <scope>NUCLEOTIDE SEQUENCE</scope>
    <source>
        <strain evidence="8">BS-20</strain>
    </source>
</reference>
<dbReference type="GO" id="GO:0009252">
    <property type="term" value="P:peptidoglycan biosynthetic process"/>
    <property type="evidence" value="ECO:0007669"/>
    <property type="project" value="UniProtKB-KW"/>
</dbReference>
<evidence type="ECO:0000256" key="6">
    <source>
        <dbReference type="ARBA" id="ARBA00023316"/>
    </source>
</evidence>
<dbReference type="SUPFAM" id="SSF55729">
    <property type="entry name" value="Acyl-CoA N-acyltransferases (Nat)"/>
    <property type="match status" value="1"/>
</dbReference>
<keyword evidence="4" id="KW-0573">Peptidoglycan synthesis</keyword>
<dbReference type="GO" id="GO:0008360">
    <property type="term" value="P:regulation of cell shape"/>
    <property type="evidence" value="ECO:0007669"/>
    <property type="project" value="UniProtKB-KW"/>
</dbReference>
<dbReference type="Pfam" id="PF13480">
    <property type="entry name" value="Acetyltransf_6"/>
    <property type="match status" value="1"/>
</dbReference>
<evidence type="ECO:0000256" key="3">
    <source>
        <dbReference type="ARBA" id="ARBA00022960"/>
    </source>
</evidence>
<evidence type="ECO:0000256" key="2">
    <source>
        <dbReference type="ARBA" id="ARBA00022679"/>
    </source>
</evidence>
<proteinExistence type="inferred from homology"/>
<evidence type="ECO:0000256" key="5">
    <source>
        <dbReference type="ARBA" id="ARBA00023315"/>
    </source>
</evidence>
<keyword evidence="6" id="KW-0961">Cell wall biogenesis/degradation</keyword>
<dbReference type="InterPro" id="IPR050644">
    <property type="entry name" value="PG_Glycine_Bridge_Synth"/>
</dbReference>
<dbReference type="EMBL" id="CP146203">
    <property type="protein sequence ID" value="XBH22167.1"/>
    <property type="molecule type" value="Genomic_DNA"/>
</dbReference>
<protein>
    <submittedName>
        <fullName evidence="8">GNAT family N-acetyltransferase</fullName>
        <ecNumber evidence="8">2.3.1.-</ecNumber>
    </submittedName>
</protein>
<dbReference type="InterPro" id="IPR016181">
    <property type="entry name" value="Acyl_CoA_acyltransferase"/>
</dbReference>
<keyword evidence="5 8" id="KW-0012">Acyltransferase</keyword>
<accession>A0AAU7DY00</accession>